<keyword evidence="12" id="KW-0732">Signal</keyword>
<name>A0AAJ0I681_9PEZI</name>
<evidence type="ECO:0000256" key="11">
    <source>
        <dbReference type="SAM" id="Phobius"/>
    </source>
</evidence>
<feature type="chain" id="PRO_5042573687" evidence="12">
    <location>
        <begin position="21"/>
        <end position="214"/>
    </location>
</feature>
<dbReference type="PANTHER" id="PTHR42650:SF1">
    <property type="entry name" value="GUIDED ENTRY OF TAIL-ANCHORED PROTEINS FACTOR 1"/>
    <property type="match status" value="1"/>
</dbReference>
<dbReference type="InterPro" id="IPR028945">
    <property type="entry name" value="Get1"/>
</dbReference>
<feature type="topological domain" description="Lumenal" evidence="9">
    <location>
        <begin position="1"/>
        <end position="4"/>
    </location>
</feature>
<evidence type="ECO:0000313" key="14">
    <source>
        <dbReference type="Proteomes" id="UP001285908"/>
    </source>
</evidence>
<dbReference type="FunFam" id="1.10.287.660:FF:000006">
    <property type="entry name" value="Protein GET1"/>
    <property type="match status" value="1"/>
</dbReference>
<protein>
    <submittedName>
        <fullName evidence="13">CHD5-like protein-domain-containing protein</fullName>
    </submittedName>
</protein>
<evidence type="ECO:0000256" key="2">
    <source>
        <dbReference type="ARBA" id="ARBA00010799"/>
    </source>
</evidence>
<evidence type="ECO:0000256" key="1">
    <source>
        <dbReference type="ARBA" id="ARBA00004477"/>
    </source>
</evidence>
<gene>
    <name evidence="9" type="primary">GET1</name>
    <name evidence="13" type="ORF">B0T23DRAFT_382968</name>
</gene>
<dbReference type="Proteomes" id="UP001285908">
    <property type="component" value="Unassembled WGS sequence"/>
</dbReference>
<evidence type="ECO:0000256" key="7">
    <source>
        <dbReference type="ARBA" id="ARBA00023054"/>
    </source>
</evidence>
<dbReference type="Gene3D" id="1.10.287.660">
    <property type="entry name" value="Helix hairpin bin"/>
    <property type="match status" value="1"/>
</dbReference>
<evidence type="ECO:0000256" key="8">
    <source>
        <dbReference type="ARBA" id="ARBA00023136"/>
    </source>
</evidence>
<dbReference type="GO" id="GO:0043529">
    <property type="term" value="C:GET complex"/>
    <property type="evidence" value="ECO:0007669"/>
    <property type="project" value="InterPro"/>
</dbReference>
<dbReference type="EMBL" id="JAULSX010000005">
    <property type="protein sequence ID" value="KAK3491003.1"/>
    <property type="molecule type" value="Genomic_DNA"/>
</dbReference>
<dbReference type="GO" id="GO:0043495">
    <property type="term" value="F:protein-membrane adaptor activity"/>
    <property type="evidence" value="ECO:0007669"/>
    <property type="project" value="TreeGrafter"/>
</dbReference>
<keyword evidence="4 9" id="KW-0812">Transmembrane</keyword>
<evidence type="ECO:0000256" key="6">
    <source>
        <dbReference type="ARBA" id="ARBA00022989"/>
    </source>
</evidence>
<reference evidence="13 14" key="1">
    <citation type="journal article" date="2023" name="Mol. Phylogenet. Evol.">
        <title>Genome-scale phylogeny and comparative genomics of the fungal order Sordariales.</title>
        <authorList>
            <person name="Hensen N."/>
            <person name="Bonometti L."/>
            <person name="Westerberg I."/>
            <person name="Brannstrom I.O."/>
            <person name="Guillou S."/>
            <person name="Cros-Aarteil S."/>
            <person name="Calhoun S."/>
            <person name="Haridas S."/>
            <person name="Kuo A."/>
            <person name="Mondo S."/>
            <person name="Pangilinan J."/>
            <person name="Riley R."/>
            <person name="LaButti K."/>
            <person name="Andreopoulos B."/>
            <person name="Lipzen A."/>
            <person name="Chen C."/>
            <person name="Yan M."/>
            <person name="Daum C."/>
            <person name="Ng V."/>
            <person name="Clum A."/>
            <person name="Steindorff A."/>
            <person name="Ohm R.A."/>
            <person name="Martin F."/>
            <person name="Silar P."/>
            <person name="Natvig D.O."/>
            <person name="Lalanne C."/>
            <person name="Gautier V."/>
            <person name="Ament-Velasquez S.L."/>
            <person name="Kruys A."/>
            <person name="Hutchinson M.I."/>
            <person name="Powell A.J."/>
            <person name="Barry K."/>
            <person name="Miller A.N."/>
            <person name="Grigoriev I.V."/>
            <person name="Debuchy R."/>
            <person name="Gladieux P."/>
            <person name="Hiltunen Thoren M."/>
            <person name="Johannesson H."/>
        </authorList>
    </citation>
    <scope>NUCLEOTIDE SEQUENCE [LARGE SCALE GENOMIC DNA]</scope>
    <source>
        <strain evidence="13 14">FGSC 10403</strain>
    </source>
</reference>
<evidence type="ECO:0000256" key="9">
    <source>
        <dbReference type="HAMAP-Rule" id="MF_03113"/>
    </source>
</evidence>
<evidence type="ECO:0000256" key="3">
    <source>
        <dbReference type="ARBA" id="ARBA00022448"/>
    </source>
</evidence>
<dbReference type="GO" id="GO:0005789">
    <property type="term" value="C:endoplasmic reticulum membrane"/>
    <property type="evidence" value="ECO:0007669"/>
    <property type="project" value="UniProtKB-SubCell"/>
</dbReference>
<dbReference type="HAMAP" id="MF_03113">
    <property type="entry name" value="Get1"/>
    <property type="match status" value="1"/>
</dbReference>
<dbReference type="SMR" id="A0AAJ0I681"/>
<feature type="transmembrane region" description="Helical" evidence="11">
    <location>
        <begin position="130"/>
        <end position="148"/>
    </location>
</feature>
<comment type="caution">
    <text evidence="9">Lacks conserved residue(s) required for the propagation of feature annotation.</text>
</comment>
<keyword evidence="7 9" id="KW-0175">Coiled coil</keyword>
<evidence type="ECO:0000313" key="13">
    <source>
        <dbReference type="EMBL" id="KAK3491003.1"/>
    </source>
</evidence>
<proteinExistence type="inferred from homology"/>
<feature type="topological domain" description="Cytoplasmic" evidence="9">
    <location>
        <begin position="173"/>
        <end position="214"/>
    </location>
</feature>
<dbReference type="PANTHER" id="PTHR42650">
    <property type="entry name" value="TAIL-ANCHORED PROTEIN INSERTION RECEPTOR WRB"/>
    <property type="match status" value="1"/>
</dbReference>
<keyword evidence="3 9" id="KW-0813">Transport</keyword>
<evidence type="ECO:0000256" key="10">
    <source>
        <dbReference type="SAM" id="MobiDB-lite"/>
    </source>
</evidence>
<organism evidence="13 14">
    <name type="scientific">Neurospora hispaniola</name>
    <dbReference type="NCBI Taxonomy" id="588809"/>
    <lineage>
        <taxon>Eukaryota</taxon>
        <taxon>Fungi</taxon>
        <taxon>Dikarya</taxon>
        <taxon>Ascomycota</taxon>
        <taxon>Pezizomycotina</taxon>
        <taxon>Sordariomycetes</taxon>
        <taxon>Sordariomycetidae</taxon>
        <taxon>Sordariales</taxon>
        <taxon>Sordariaceae</taxon>
        <taxon>Neurospora</taxon>
    </lineage>
</organism>
<comment type="similarity">
    <text evidence="2 9">Belongs to the WRB/GET1 family.</text>
</comment>
<dbReference type="InterPro" id="IPR027538">
    <property type="entry name" value="Get1_fungi"/>
</dbReference>
<feature type="transmembrane region" description="Helical" evidence="11">
    <location>
        <begin position="160"/>
        <end position="185"/>
    </location>
</feature>
<comment type="caution">
    <text evidence="13">The sequence shown here is derived from an EMBL/GenBank/DDBJ whole genome shotgun (WGS) entry which is preliminary data.</text>
</comment>
<feature type="region of interest" description="Disordered" evidence="10">
    <location>
        <begin position="190"/>
        <end position="214"/>
    </location>
</feature>
<accession>A0AAJ0I681</accession>
<dbReference type="InterPro" id="IPR029012">
    <property type="entry name" value="Helix_hairpin_bin_sf"/>
</dbReference>
<comment type="subcellular location">
    <subcellularLocation>
        <location evidence="1">Endoplasmic reticulum membrane</location>
        <topology evidence="1">Multi-pass membrane protein</topology>
    </subcellularLocation>
</comment>
<sequence>MPSLLVVIFVIELFVQLVNTIGAATINNLLWRIALSLPLPLSAQFAAQRKKQKEYLAIRRELNATSSQDEFAKWARLRRQHDKLLEDLEKRKKELDAAKTKFDRTLTTVRVVATRGLQWFLPFWYSREPMFWLPYGWFPYYVEWFASFPRAPLGSVSIVVWQWACTGVIKLVIETVMAVVGLIVAARQKQQEKQKAKQAVPAAGGGDSKAEEAK</sequence>
<evidence type="ECO:0000256" key="4">
    <source>
        <dbReference type="ARBA" id="ARBA00022692"/>
    </source>
</evidence>
<evidence type="ECO:0000256" key="12">
    <source>
        <dbReference type="SAM" id="SignalP"/>
    </source>
</evidence>
<feature type="signal peptide" evidence="12">
    <location>
        <begin position="1"/>
        <end position="20"/>
    </location>
</feature>
<feature type="coiled-coil region" evidence="9">
    <location>
        <begin position="78"/>
        <end position="105"/>
    </location>
</feature>
<keyword evidence="14" id="KW-1185">Reference proteome</keyword>
<dbReference type="Pfam" id="PF04420">
    <property type="entry name" value="CHD5"/>
    <property type="match status" value="1"/>
</dbReference>
<keyword evidence="6 9" id="KW-1133">Transmembrane helix</keyword>
<dbReference type="AlphaFoldDB" id="A0AAJ0I681"/>
<keyword evidence="5 9" id="KW-0256">Endoplasmic reticulum</keyword>
<evidence type="ECO:0000256" key="5">
    <source>
        <dbReference type="ARBA" id="ARBA00022824"/>
    </source>
</evidence>
<keyword evidence="8 9" id="KW-0472">Membrane</keyword>
<dbReference type="GO" id="GO:0071816">
    <property type="term" value="P:tail-anchored membrane protein insertion into ER membrane"/>
    <property type="evidence" value="ECO:0007669"/>
    <property type="project" value="InterPro"/>
</dbReference>